<keyword evidence="9" id="KW-1185">Reference proteome</keyword>
<keyword evidence="6" id="KW-0325">Glycoprotein</keyword>
<dbReference type="PANTHER" id="PTHR12812">
    <property type="entry name" value="HEPARAN SULFATE 6-O-SULFOTRANSFERASE 3"/>
    <property type="match status" value="1"/>
</dbReference>
<feature type="non-terminal residue" evidence="8">
    <location>
        <position position="1"/>
    </location>
</feature>
<evidence type="ECO:0008006" key="10">
    <source>
        <dbReference type="Google" id="ProtNLM"/>
    </source>
</evidence>
<sequence>RTFHECFLKFVYPKKFLCPQSYNARNFSDHESKSDFKTCKLLASHEDFSTVAPLQQSRSVGLVTQVRDPVDRLLSSYEMIVEQALHRVDYFHGPEKSLLMKLRDLTNPSFLDGLLRQPSVNTATVYPWSELVPWMVADLAARNAGNTETPEELLAQARAQSLDPYNNSYVMPLHEFVQHPMVREHIHNGMVMQLAGITNHSMEAEHASLRACVQENPKAAARWEHLESHRAFVAERMEAAFVGLIGGQLSEHRIQIESMVQRAGGMCAERLEESARLLAAKSHWQLHAAPCEQAGGEPCDSMAKAGSAADEDLQPGAGTQPGEAGGVMPCAACRASYIPKV</sequence>
<dbReference type="Gene3D" id="3.40.50.300">
    <property type="entry name" value="P-loop containing nucleotide triphosphate hydrolases"/>
    <property type="match status" value="1"/>
</dbReference>
<dbReference type="EMBL" id="LGRX02023971">
    <property type="protein sequence ID" value="KAK3254199.1"/>
    <property type="molecule type" value="Genomic_DNA"/>
</dbReference>
<gene>
    <name evidence="8" type="ORF">CYMTET_36581</name>
</gene>
<protein>
    <recommendedName>
        <fullName evidence="10">Sulfotransferase</fullName>
    </recommendedName>
</protein>
<keyword evidence="4" id="KW-1133">Transmembrane helix</keyword>
<dbReference type="AlphaFoldDB" id="A0AAE0F7A5"/>
<evidence type="ECO:0000313" key="9">
    <source>
        <dbReference type="Proteomes" id="UP001190700"/>
    </source>
</evidence>
<dbReference type="GO" id="GO:0016020">
    <property type="term" value="C:membrane"/>
    <property type="evidence" value="ECO:0007669"/>
    <property type="project" value="UniProtKB-SubCell"/>
</dbReference>
<dbReference type="InterPro" id="IPR027417">
    <property type="entry name" value="P-loop_NTPase"/>
</dbReference>
<comment type="subcellular location">
    <subcellularLocation>
        <location evidence="1">Membrane</location>
        <topology evidence="1">Single-pass membrane protein</topology>
    </subcellularLocation>
</comment>
<evidence type="ECO:0000256" key="6">
    <source>
        <dbReference type="ARBA" id="ARBA00023180"/>
    </source>
</evidence>
<organism evidence="8 9">
    <name type="scientific">Cymbomonas tetramitiformis</name>
    <dbReference type="NCBI Taxonomy" id="36881"/>
    <lineage>
        <taxon>Eukaryota</taxon>
        <taxon>Viridiplantae</taxon>
        <taxon>Chlorophyta</taxon>
        <taxon>Pyramimonadophyceae</taxon>
        <taxon>Pyramimonadales</taxon>
        <taxon>Pyramimonadaceae</taxon>
        <taxon>Cymbomonas</taxon>
    </lineage>
</organism>
<keyword evidence="2" id="KW-0808">Transferase</keyword>
<evidence type="ECO:0000256" key="2">
    <source>
        <dbReference type="ARBA" id="ARBA00022679"/>
    </source>
</evidence>
<dbReference type="Proteomes" id="UP001190700">
    <property type="component" value="Unassembled WGS sequence"/>
</dbReference>
<keyword evidence="5" id="KW-0472">Membrane</keyword>
<comment type="caution">
    <text evidence="8">The sequence shown here is derived from an EMBL/GenBank/DDBJ whole genome shotgun (WGS) entry which is preliminary data.</text>
</comment>
<evidence type="ECO:0000256" key="1">
    <source>
        <dbReference type="ARBA" id="ARBA00004167"/>
    </source>
</evidence>
<accession>A0AAE0F7A5</accession>
<evidence type="ECO:0000256" key="4">
    <source>
        <dbReference type="ARBA" id="ARBA00022989"/>
    </source>
</evidence>
<proteinExistence type="predicted"/>
<evidence type="ECO:0000256" key="7">
    <source>
        <dbReference type="SAM" id="MobiDB-lite"/>
    </source>
</evidence>
<name>A0AAE0F7A5_9CHLO</name>
<feature type="region of interest" description="Disordered" evidence="7">
    <location>
        <begin position="302"/>
        <end position="322"/>
    </location>
</feature>
<dbReference type="PANTHER" id="PTHR12812:SF0">
    <property type="entry name" value="HEPARAN-SULFATE 6-O-SULFOTRANSFERASE"/>
    <property type="match status" value="1"/>
</dbReference>
<evidence type="ECO:0000256" key="3">
    <source>
        <dbReference type="ARBA" id="ARBA00022692"/>
    </source>
</evidence>
<reference evidence="8 9" key="1">
    <citation type="journal article" date="2015" name="Genome Biol. Evol.">
        <title>Comparative Genomics of a Bacterivorous Green Alga Reveals Evolutionary Causalities and Consequences of Phago-Mixotrophic Mode of Nutrition.</title>
        <authorList>
            <person name="Burns J.A."/>
            <person name="Paasch A."/>
            <person name="Narechania A."/>
            <person name="Kim E."/>
        </authorList>
    </citation>
    <scope>NUCLEOTIDE SEQUENCE [LARGE SCALE GENOMIC DNA]</scope>
    <source>
        <strain evidence="8 9">PLY_AMNH</strain>
    </source>
</reference>
<keyword evidence="3" id="KW-0812">Transmembrane</keyword>
<evidence type="ECO:0000313" key="8">
    <source>
        <dbReference type="EMBL" id="KAK3254199.1"/>
    </source>
</evidence>
<dbReference type="InterPro" id="IPR010635">
    <property type="entry name" value="Heparan_SO4-6-sulfoTrfase"/>
</dbReference>
<evidence type="ECO:0000256" key="5">
    <source>
        <dbReference type="ARBA" id="ARBA00023136"/>
    </source>
</evidence>
<dbReference type="GO" id="GO:0017095">
    <property type="term" value="F:heparan sulfate 6-sulfotransferase activity"/>
    <property type="evidence" value="ECO:0007669"/>
    <property type="project" value="TreeGrafter"/>
</dbReference>